<dbReference type="RefSeq" id="WP_140231271.1">
    <property type="nucleotide sequence ID" value="NZ_BAAAEV010000001.1"/>
</dbReference>
<evidence type="ECO:0000313" key="3">
    <source>
        <dbReference type="Proteomes" id="UP000788153"/>
    </source>
</evidence>
<dbReference type="InterPro" id="IPR025597">
    <property type="entry name" value="DUF4345"/>
</dbReference>
<dbReference type="EMBL" id="JAASQP010000001">
    <property type="protein sequence ID" value="NIJ23641.1"/>
    <property type="molecule type" value="Genomic_DNA"/>
</dbReference>
<keyword evidence="3" id="KW-1185">Reference proteome</keyword>
<feature type="transmembrane region" description="Helical" evidence="1">
    <location>
        <begin position="75"/>
        <end position="96"/>
    </location>
</feature>
<comment type="caution">
    <text evidence="2">The sequence shown here is derived from an EMBL/GenBank/DDBJ whole genome shotgun (WGS) entry which is preliminary data.</text>
</comment>
<reference evidence="2 3" key="1">
    <citation type="submission" date="2020-03" db="EMBL/GenBank/DDBJ databases">
        <title>Genomic Encyclopedia of Type Strains, Phase IV (KMG-IV): sequencing the most valuable type-strain genomes for metagenomic binning, comparative biology and taxonomic classification.</title>
        <authorList>
            <person name="Goeker M."/>
        </authorList>
    </citation>
    <scope>NUCLEOTIDE SEQUENCE [LARGE SCALE GENOMIC DNA]</scope>
    <source>
        <strain evidence="2 3">DSM 22753</strain>
    </source>
</reference>
<evidence type="ECO:0000256" key="1">
    <source>
        <dbReference type="SAM" id="Phobius"/>
    </source>
</evidence>
<gene>
    <name evidence="2" type="ORF">FHT01_001183</name>
</gene>
<keyword evidence="1" id="KW-1133">Transmembrane helix</keyword>
<name>A0ABX0TZ97_9SPHN</name>
<dbReference type="Pfam" id="PF14248">
    <property type="entry name" value="DUF4345"/>
    <property type="match status" value="1"/>
</dbReference>
<evidence type="ECO:0008006" key="4">
    <source>
        <dbReference type="Google" id="ProtNLM"/>
    </source>
</evidence>
<proteinExistence type="predicted"/>
<keyword evidence="1" id="KW-0472">Membrane</keyword>
<protein>
    <recommendedName>
        <fullName evidence="4">DUF4345 domain-containing protein</fullName>
    </recommendedName>
</protein>
<dbReference type="Proteomes" id="UP000788153">
    <property type="component" value="Unassembled WGS sequence"/>
</dbReference>
<sequence>MTEKRWLQLAVAAACFVPLSASILSLIRGPAWIGGVTDVPTDLDSHFRYLSGIFLAMGIGFVTCIPGIEDKTGRFRLLAAMVVTGGLARLASLLIVGAPSQGHLIGLGIELGVVPLLTLWQARVARRTR</sequence>
<evidence type="ECO:0000313" key="2">
    <source>
        <dbReference type="EMBL" id="NIJ23641.1"/>
    </source>
</evidence>
<feature type="transmembrane region" description="Helical" evidence="1">
    <location>
        <begin position="49"/>
        <end position="68"/>
    </location>
</feature>
<keyword evidence="1" id="KW-0812">Transmembrane</keyword>
<organism evidence="2 3">
    <name type="scientific">Sphingomonas japonica</name>
    <dbReference type="NCBI Taxonomy" id="511662"/>
    <lineage>
        <taxon>Bacteria</taxon>
        <taxon>Pseudomonadati</taxon>
        <taxon>Pseudomonadota</taxon>
        <taxon>Alphaproteobacteria</taxon>
        <taxon>Sphingomonadales</taxon>
        <taxon>Sphingomonadaceae</taxon>
        <taxon>Sphingomonas</taxon>
    </lineage>
</organism>
<accession>A0ABX0TZ97</accession>
<feature type="transmembrane region" description="Helical" evidence="1">
    <location>
        <begin position="102"/>
        <end position="120"/>
    </location>
</feature>